<feature type="transmembrane region" description="Helical" evidence="2">
    <location>
        <begin position="779"/>
        <end position="801"/>
    </location>
</feature>
<dbReference type="EMBL" id="ML122259">
    <property type="protein sequence ID" value="RPD62442.1"/>
    <property type="molecule type" value="Genomic_DNA"/>
</dbReference>
<name>A0A5C2SFB5_9APHY</name>
<reference evidence="3" key="1">
    <citation type="journal article" date="2018" name="Genome Biol. Evol.">
        <title>Genomics and development of Lentinus tigrinus, a white-rot wood-decaying mushroom with dimorphic fruiting bodies.</title>
        <authorList>
            <person name="Wu B."/>
            <person name="Xu Z."/>
            <person name="Knudson A."/>
            <person name="Carlson A."/>
            <person name="Chen N."/>
            <person name="Kovaka S."/>
            <person name="LaButti K."/>
            <person name="Lipzen A."/>
            <person name="Pennachio C."/>
            <person name="Riley R."/>
            <person name="Schakwitz W."/>
            <person name="Umezawa K."/>
            <person name="Ohm R.A."/>
            <person name="Grigoriev I.V."/>
            <person name="Nagy L.G."/>
            <person name="Gibbons J."/>
            <person name="Hibbett D."/>
        </authorList>
    </citation>
    <scope>NUCLEOTIDE SEQUENCE [LARGE SCALE GENOMIC DNA]</scope>
    <source>
        <strain evidence="3">ALCF2SS1-6</strain>
    </source>
</reference>
<dbReference type="PANTHER" id="PTHR39466:SF1">
    <property type="entry name" value="RGS DOMAIN-CONTAINING PROTEIN"/>
    <property type="match status" value="1"/>
</dbReference>
<feature type="region of interest" description="Disordered" evidence="1">
    <location>
        <begin position="444"/>
        <end position="545"/>
    </location>
</feature>
<organism evidence="3 4">
    <name type="scientific">Lentinus tigrinus ALCF2SS1-6</name>
    <dbReference type="NCBI Taxonomy" id="1328759"/>
    <lineage>
        <taxon>Eukaryota</taxon>
        <taxon>Fungi</taxon>
        <taxon>Dikarya</taxon>
        <taxon>Basidiomycota</taxon>
        <taxon>Agaricomycotina</taxon>
        <taxon>Agaricomycetes</taxon>
        <taxon>Polyporales</taxon>
        <taxon>Polyporaceae</taxon>
        <taxon>Lentinus</taxon>
    </lineage>
</organism>
<feature type="transmembrane region" description="Helical" evidence="2">
    <location>
        <begin position="232"/>
        <end position="252"/>
    </location>
</feature>
<feature type="compositionally biased region" description="Basic residues" evidence="1">
    <location>
        <begin position="496"/>
        <end position="506"/>
    </location>
</feature>
<protein>
    <recommendedName>
        <fullName evidence="5">RGS domain-containing protein</fullName>
    </recommendedName>
</protein>
<evidence type="ECO:0008006" key="5">
    <source>
        <dbReference type="Google" id="ProtNLM"/>
    </source>
</evidence>
<feature type="compositionally biased region" description="Low complexity" evidence="1">
    <location>
        <begin position="714"/>
        <end position="731"/>
    </location>
</feature>
<dbReference type="Proteomes" id="UP000313359">
    <property type="component" value="Unassembled WGS sequence"/>
</dbReference>
<keyword evidence="2" id="KW-0472">Membrane</keyword>
<feature type="region of interest" description="Disordered" evidence="1">
    <location>
        <begin position="710"/>
        <end position="731"/>
    </location>
</feature>
<evidence type="ECO:0000313" key="3">
    <source>
        <dbReference type="EMBL" id="RPD62442.1"/>
    </source>
</evidence>
<feature type="compositionally biased region" description="Polar residues" evidence="1">
    <location>
        <begin position="110"/>
        <end position="122"/>
    </location>
</feature>
<evidence type="ECO:0000256" key="1">
    <source>
        <dbReference type="SAM" id="MobiDB-lite"/>
    </source>
</evidence>
<evidence type="ECO:0000256" key="2">
    <source>
        <dbReference type="SAM" id="Phobius"/>
    </source>
</evidence>
<feature type="compositionally biased region" description="Acidic residues" evidence="1">
    <location>
        <begin position="459"/>
        <end position="471"/>
    </location>
</feature>
<feature type="region of interest" description="Disordered" evidence="1">
    <location>
        <begin position="110"/>
        <end position="137"/>
    </location>
</feature>
<keyword evidence="4" id="KW-1185">Reference proteome</keyword>
<evidence type="ECO:0000313" key="4">
    <source>
        <dbReference type="Proteomes" id="UP000313359"/>
    </source>
</evidence>
<dbReference type="AlphaFoldDB" id="A0A5C2SFB5"/>
<dbReference type="OrthoDB" id="3232309at2759"/>
<keyword evidence="2" id="KW-1133">Transmembrane helix</keyword>
<keyword evidence="2" id="KW-0812">Transmembrane</keyword>
<feature type="transmembrane region" description="Helical" evidence="2">
    <location>
        <begin position="272"/>
        <end position="292"/>
    </location>
</feature>
<gene>
    <name evidence="3" type="ORF">L227DRAFT_498748</name>
</gene>
<dbReference type="STRING" id="1328759.A0A5C2SFB5"/>
<dbReference type="PANTHER" id="PTHR39466">
    <property type="entry name" value="RGS DOMAIN-CONTAINING PROTEIN"/>
    <property type="match status" value="1"/>
</dbReference>
<proteinExistence type="predicted"/>
<accession>A0A5C2SFB5</accession>
<sequence>MSSRLHQSSSSRSSPPAPKTIKLRAHALLSLPYRLTHPPPQPKASSVWGITPHFHIPLDEILDRKHLPPLGLKDFEEWLLFIDRMPECLYFVLWLREYKTRYTAWRRQSKPSSPIRCSSNPDARTYRAQSAPPPPNPPLTQFYLRAKETFLTPYAPYALPVPLDLLAPFYSSMDAPGYRPPDHLLGVPGHMIPPPPYPEVFEEVEERIIAILSDSLDRFVLATFHNVGMPRAYCGCAGGTVIGLTASAPILLANFLTGGSRWWRFSALPGLWLGLTIVISAMYGVCMMIYVFGDLRQLRSFELARVPGTDQTTQSSMNEKQETTGRRATTLKFFARSSSAEQATMLGRIQPLIGPPLMQQSPSGDFTVVPRSPSEAACSVPPRLTPPKLHIVPPTPAHTARHIHTSARAHYQYSPQTQVQSVSSASTTCSVKFHHPNFFDPRRTAYDTEDDCTVSGSEYESDYDNESDSDVSSEGSHISGMHEGAATNARLTAPHARTRRRHRRRRGEPEIHISDAIYDEDPSPEGPAMGEGERRRSSTWGGSTEEDVGMGATFIHPFQWDDADESLCTHDVESQAYCAAEHQRIDAFDFDGLPPRPLRHHHSDSTAASLPSPTIPTFASNPTLPHASPVDPEKLRRGVHFASDVEKHAGAMRPLGHREAPRGPVGKFLGTLQQKCGPRNVAMYLLGGVQGSASTLDAPESTVVGDATPEVRTSSSIGPISPTSTLSPPSVVWPSEKTSSVQSKMSWRKRVRQMLQVPAFASPLTPVLNPIVTRGQWEIVVRSALIALALSAAVVGGLVAAPETRVV</sequence>